<comment type="caution">
    <text evidence="2">The sequence shown here is derived from an EMBL/GenBank/DDBJ whole genome shotgun (WGS) entry which is preliminary data.</text>
</comment>
<evidence type="ECO:0000313" key="3">
    <source>
        <dbReference type="Proteomes" id="UP000775129"/>
    </source>
</evidence>
<feature type="region of interest" description="Disordered" evidence="1">
    <location>
        <begin position="273"/>
        <end position="293"/>
    </location>
</feature>
<name>A0A921KPN0_9MICO</name>
<reference evidence="2" key="2">
    <citation type="submission" date="2021-09" db="EMBL/GenBank/DDBJ databases">
        <authorList>
            <person name="Gilroy R."/>
        </authorList>
    </citation>
    <scope>NUCLEOTIDE SEQUENCE</scope>
    <source>
        <strain evidence="2">1647</strain>
    </source>
</reference>
<sequence length="441" mass="47187">DRVVIAAPDGRVWILSPDEAAAFSPASVEPVLETGSSAPPVAVSMSGDVYVLNGEELLRYPRTPSTRDTKADKPFIAGGVSSDAAQVELTVVGDVPVIMDRENRMLRLGTEMKDYPLEDYGISSIEVGELQQAGPASENVVLSTADTMLLIPLDGGKAESISAGGTGSEVVEPAQVDGCAYGAWGGSLRYVRACEGQEPVRDVIPEAKAGADLSLRQNRDLVVLNDQKFGLSWEIMDSMQLVDDWVINQDIQTDQSKEKEKETLTTTIENVAAEREEENRPPTANDDTFGVRPGQNVVLPVTRNDVDPDGDVLTVDVEGKQPAAGHVTPITGGTQLQIQVADDASGTQTFTYAVDDGRGGKDTATVTLEVRQEGENSAPQAAEETMTKVQVRSGQEISFNILPYWEDPDGDAFYLSNATVPPEDLVTFTPDGKITFNDAGL</sequence>
<accession>A0A921KPN0</accession>
<dbReference type="Proteomes" id="UP000775129">
    <property type="component" value="Unassembled WGS sequence"/>
</dbReference>
<dbReference type="AlphaFoldDB" id="A0A921KPN0"/>
<dbReference type="EMBL" id="DYWO01000084">
    <property type="protein sequence ID" value="HJF48698.1"/>
    <property type="molecule type" value="Genomic_DNA"/>
</dbReference>
<evidence type="ECO:0000256" key="1">
    <source>
        <dbReference type="SAM" id="MobiDB-lite"/>
    </source>
</evidence>
<protein>
    <submittedName>
        <fullName evidence="2">Ig-like domain-containing protein</fullName>
    </submittedName>
</protein>
<gene>
    <name evidence="2" type="ORF">K8W24_02695</name>
</gene>
<reference evidence="2" key="1">
    <citation type="journal article" date="2021" name="PeerJ">
        <title>Extensive microbial diversity within the chicken gut microbiome revealed by metagenomics and culture.</title>
        <authorList>
            <person name="Gilroy R."/>
            <person name="Ravi A."/>
            <person name="Getino M."/>
            <person name="Pursley I."/>
            <person name="Horton D.L."/>
            <person name="Alikhan N.F."/>
            <person name="Baker D."/>
            <person name="Gharbi K."/>
            <person name="Hall N."/>
            <person name="Watson M."/>
            <person name="Adriaenssens E.M."/>
            <person name="Foster-Nyarko E."/>
            <person name="Jarju S."/>
            <person name="Secka A."/>
            <person name="Antonio M."/>
            <person name="Oren A."/>
            <person name="Chaudhuri R.R."/>
            <person name="La Ragione R."/>
            <person name="Hildebrand F."/>
            <person name="Pallen M.J."/>
        </authorList>
    </citation>
    <scope>NUCLEOTIDE SEQUENCE</scope>
    <source>
        <strain evidence="2">1647</strain>
    </source>
</reference>
<dbReference type="Gene3D" id="2.60.40.2810">
    <property type="match status" value="1"/>
</dbReference>
<feature type="non-terminal residue" evidence="2">
    <location>
        <position position="1"/>
    </location>
</feature>
<proteinExistence type="predicted"/>
<evidence type="ECO:0000313" key="2">
    <source>
        <dbReference type="EMBL" id="HJF48698.1"/>
    </source>
</evidence>
<organism evidence="2 3">
    <name type="scientific">Brachybacterium paraconglomeratum</name>
    <dbReference type="NCBI Taxonomy" id="173362"/>
    <lineage>
        <taxon>Bacteria</taxon>
        <taxon>Bacillati</taxon>
        <taxon>Actinomycetota</taxon>
        <taxon>Actinomycetes</taxon>
        <taxon>Micrococcales</taxon>
        <taxon>Dermabacteraceae</taxon>
        <taxon>Brachybacterium</taxon>
    </lineage>
</organism>
<dbReference type="Pfam" id="PF17963">
    <property type="entry name" value="Big_9"/>
    <property type="match status" value="1"/>
</dbReference>